<keyword evidence="3" id="KW-1185">Reference proteome</keyword>
<gene>
    <name evidence="2" type="ordered locus">Cfla_0037</name>
</gene>
<evidence type="ECO:0000313" key="2">
    <source>
        <dbReference type="EMBL" id="ADG72957.1"/>
    </source>
</evidence>
<dbReference type="STRING" id="446466.Cfla_0037"/>
<dbReference type="EMBL" id="CP001964">
    <property type="protein sequence ID" value="ADG72957.1"/>
    <property type="molecule type" value="Genomic_DNA"/>
</dbReference>
<dbReference type="HOGENOM" id="CLU_818041_0_0_11"/>
<evidence type="ECO:0000259" key="1">
    <source>
        <dbReference type="Pfam" id="PF06114"/>
    </source>
</evidence>
<protein>
    <recommendedName>
        <fullName evidence="1">IrrE N-terminal-like domain-containing protein</fullName>
    </recommendedName>
</protein>
<accession>D5UFJ8</accession>
<proteinExistence type="predicted"/>
<dbReference type="PANTHER" id="PTHR43236:SF1">
    <property type="entry name" value="BLL7220 PROTEIN"/>
    <property type="match status" value="1"/>
</dbReference>
<dbReference type="Proteomes" id="UP000000849">
    <property type="component" value="Chromosome"/>
</dbReference>
<reference evidence="2 3" key="1">
    <citation type="journal article" date="2010" name="Stand. Genomic Sci.">
        <title>Complete genome sequence of Cellulomonas flavigena type strain (134).</title>
        <authorList>
            <person name="Abt B."/>
            <person name="Foster B."/>
            <person name="Lapidus A."/>
            <person name="Clum A."/>
            <person name="Sun H."/>
            <person name="Pukall R."/>
            <person name="Lucas S."/>
            <person name="Glavina Del Rio T."/>
            <person name="Nolan M."/>
            <person name="Tice H."/>
            <person name="Cheng J.F."/>
            <person name="Pitluck S."/>
            <person name="Liolios K."/>
            <person name="Ivanova N."/>
            <person name="Mavromatis K."/>
            <person name="Ovchinnikova G."/>
            <person name="Pati A."/>
            <person name="Goodwin L."/>
            <person name="Chen A."/>
            <person name="Palaniappan K."/>
            <person name="Land M."/>
            <person name="Hauser L."/>
            <person name="Chang Y.J."/>
            <person name="Jeffries C.D."/>
            <person name="Rohde M."/>
            <person name="Goker M."/>
            <person name="Woyke T."/>
            <person name="Bristow J."/>
            <person name="Eisen J.A."/>
            <person name="Markowitz V."/>
            <person name="Hugenholtz P."/>
            <person name="Kyrpides N.C."/>
            <person name="Klenk H.P."/>
        </authorList>
    </citation>
    <scope>NUCLEOTIDE SEQUENCE [LARGE SCALE GENOMIC DNA]</scope>
    <source>
        <strain evidence="3">ATCC 482 / DSM 20109 / BCRC 11376 / JCM 18109 / NBRC 3775 / NCIMB 8073 / NRS 134</strain>
    </source>
</reference>
<dbReference type="eggNOG" id="COG2856">
    <property type="taxonomic scope" value="Bacteria"/>
</dbReference>
<dbReference type="Gene3D" id="1.10.10.2910">
    <property type="match status" value="1"/>
</dbReference>
<name>D5UFJ8_CELFN</name>
<organism evidence="2 3">
    <name type="scientific">Cellulomonas flavigena (strain ATCC 482 / DSM 20109 / BCRC 11376 / JCM 18109 / NBRC 3775 / NCIMB 8073 / NRS 134)</name>
    <dbReference type="NCBI Taxonomy" id="446466"/>
    <lineage>
        <taxon>Bacteria</taxon>
        <taxon>Bacillati</taxon>
        <taxon>Actinomycetota</taxon>
        <taxon>Actinomycetes</taxon>
        <taxon>Micrococcales</taxon>
        <taxon>Cellulomonadaceae</taxon>
        <taxon>Cellulomonas</taxon>
    </lineage>
</organism>
<dbReference type="PANTHER" id="PTHR43236">
    <property type="entry name" value="ANTITOXIN HIGA1"/>
    <property type="match status" value="1"/>
</dbReference>
<sequence>MSLVDEGIQLRHQLRSAGYSGLAIDAAWPEWWGTEASTSLSAVTELKLTVARRLGITPSSLFGDQGPTFSWADSARFKNLGTTSLREQGILSSFGVSLAGLLTRGAPEATVDVPENIGAAWFRERLEELGGYTLRHLVALCWAVGIPVVQTHVFPLPQKRMHAVTASVRGRSAIILGESTFYPAKAAFTIAHELGHVFLGHTTGAPTFIDVADPVSEDLDAEESAANTFALRLLTGRAEFEIRAGEAAYTAPQLADAAMSASAASGIDAGLIVLMLARQVDDWPRAIAALNLLGREPVAQRINQLARTMLRMDAFNADEIAYLENVLTGRSTSA</sequence>
<dbReference type="AlphaFoldDB" id="D5UFJ8"/>
<dbReference type="Pfam" id="PF06114">
    <property type="entry name" value="Peptidase_M78"/>
    <property type="match status" value="1"/>
</dbReference>
<dbReference type="InterPro" id="IPR010359">
    <property type="entry name" value="IrrE_HExxH"/>
</dbReference>
<dbReference type="InterPro" id="IPR052345">
    <property type="entry name" value="Rad_response_metalloprotease"/>
</dbReference>
<evidence type="ECO:0000313" key="3">
    <source>
        <dbReference type="Proteomes" id="UP000000849"/>
    </source>
</evidence>
<feature type="domain" description="IrrE N-terminal-like" evidence="1">
    <location>
        <begin position="155"/>
        <end position="251"/>
    </location>
</feature>
<dbReference type="KEGG" id="cfl:Cfla_0037"/>